<comment type="similarity">
    <text evidence="2">Belongs to the KdsC family.</text>
</comment>
<dbReference type="GO" id="GO:0019143">
    <property type="term" value="F:3-deoxy-manno-octulosonate-8-phosphatase activity"/>
    <property type="evidence" value="ECO:0007669"/>
    <property type="project" value="UniProtKB-EC"/>
</dbReference>
<evidence type="ECO:0000256" key="3">
    <source>
        <dbReference type="ARBA" id="ARBA00011881"/>
    </source>
</evidence>
<protein>
    <submittedName>
        <fullName evidence="7">3-deoxy-D-manno-octulosonate 8-phosphate phosphatase</fullName>
        <ecNumber evidence="7">3.1.3.45</ecNumber>
    </submittedName>
</protein>
<dbReference type="SFLD" id="SFLDG01136">
    <property type="entry name" value="C1.6:_Phosphoserine_Phosphatas"/>
    <property type="match status" value="1"/>
</dbReference>
<keyword evidence="4" id="KW-0479">Metal-binding</keyword>
<dbReference type="SUPFAM" id="SSF56784">
    <property type="entry name" value="HAD-like"/>
    <property type="match status" value="1"/>
</dbReference>
<name>A0A3B1CA53_9ZZZZ</name>
<comment type="subunit">
    <text evidence="3">Homotetramer.</text>
</comment>
<sequence>MSSSSDKTEAIPVSFLEKMCAIKLIVLDVDGVLTDGSIIYGGGDLEIKTFNVQDGFGITMAQHAGLKFGILTGRVSDTVARRVKELHFDYYESGHFYKRDALMGMISDAKLTKDSVLYMGDDILDLVCQPYVGLFVAPENAGKRVKSSADWVTKAQGGQGAVREMIDGLLEAQGVLKENEDYFIGAKGLEQKNENICG</sequence>
<dbReference type="InterPro" id="IPR036412">
    <property type="entry name" value="HAD-like_sf"/>
</dbReference>
<dbReference type="GO" id="GO:0008781">
    <property type="term" value="F:N-acylneuraminate cytidylyltransferase activity"/>
    <property type="evidence" value="ECO:0007669"/>
    <property type="project" value="TreeGrafter"/>
</dbReference>
<dbReference type="NCBIfam" id="TIGR01670">
    <property type="entry name" value="KdsC-phosphatas"/>
    <property type="match status" value="1"/>
</dbReference>
<dbReference type="PANTHER" id="PTHR21485">
    <property type="entry name" value="HAD SUPERFAMILY MEMBERS CMAS AND KDSC"/>
    <property type="match status" value="1"/>
</dbReference>
<evidence type="ECO:0000256" key="2">
    <source>
        <dbReference type="ARBA" id="ARBA00005893"/>
    </source>
</evidence>
<dbReference type="FunFam" id="3.40.50.1000:FF:000029">
    <property type="entry name" value="3-deoxy-D-manno-octulosonate 8-phosphate phosphatase KdsC"/>
    <property type="match status" value="1"/>
</dbReference>
<dbReference type="PANTHER" id="PTHR21485:SF3">
    <property type="entry name" value="N-ACYLNEURAMINATE CYTIDYLYLTRANSFERASE"/>
    <property type="match status" value="1"/>
</dbReference>
<dbReference type="InterPro" id="IPR023214">
    <property type="entry name" value="HAD_sf"/>
</dbReference>
<gene>
    <name evidence="7" type="ORF">MNBD_NITROSPIRAE01-1603</name>
</gene>
<evidence type="ECO:0000313" key="7">
    <source>
        <dbReference type="EMBL" id="VAX27089.1"/>
    </source>
</evidence>
<keyword evidence="5 7" id="KW-0378">Hydrolase</keyword>
<accession>A0A3B1CA53</accession>
<evidence type="ECO:0000256" key="6">
    <source>
        <dbReference type="ARBA" id="ARBA00022842"/>
    </source>
</evidence>
<reference evidence="7" key="1">
    <citation type="submission" date="2018-06" db="EMBL/GenBank/DDBJ databases">
        <authorList>
            <person name="Zhirakovskaya E."/>
        </authorList>
    </citation>
    <scope>NUCLEOTIDE SEQUENCE</scope>
</reference>
<dbReference type="AlphaFoldDB" id="A0A3B1CA53"/>
<dbReference type="EMBL" id="UOGF01000022">
    <property type="protein sequence ID" value="VAX27089.1"/>
    <property type="molecule type" value="Genomic_DNA"/>
</dbReference>
<comment type="cofactor">
    <cofactor evidence="1">
        <name>Mg(2+)</name>
        <dbReference type="ChEBI" id="CHEBI:18420"/>
    </cofactor>
</comment>
<dbReference type="EC" id="3.1.3.45" evidence="7"/>
<dbReference type="SFLD" id="SFLDG01138">
    <property type="entry name" value="C1.6.2:_Deoxy-d-mannose-octulo"/>
    <property type="match status" value="1"/>
</dbReference>
<dbReference type="InterPro" id="IPR050793">
    <property type="entry name" value="CMP-NeuNAc_synthase"/>
</dbReference>
<evidence type="ECO:0000256" key="4">
    <source>
        <dbReference type="ARBA" id="ARBA00022723"/>
    </source>
</evidence>
<evidence type="ECO:0000256" key="1">
    <source>
        <dbReference type="ARBA" id="ARBA00001946"/>
    </source>
</evidence>
<dbReference type="SFLD" id="SFLDS00003">
    <property type="entry name" value="Haloacid_Dehalogenase"/>
    <property type="match status" value="1"/>
</dbReference>
<dbReference type="Gene3D" id="3.40.50.1000">
    <property type="entry name" value="HAD superfamily/HAD-like"/>
    <property type="match status" value="1"/>
</dbReference>
<proteinExistence type="inferred from homology"/>
<dbReference type="InterPro" id="IPR010023">
    <property type="entry name" value="KdsC_fam"/>
</dbReference>
<dbReference type="GO" id="GO:0046872">
    <property type="term" value="F:metal ion binding"/>
    <property type="evidence" value="ECO:0007669"/>
    <property type="project" value="UniProtKB-KW"/>
</dbReference>
<organism evidence="7">
    <name type="scientific">hydrothermal vent metagenome</name>
    <dbReference type="NCBI Taxonomy" id="652676"/>
    <lineage>
        <taxon>unclassified sequences</taxon>
        <taxon>metagenomes</taxon>
        <taxon>ecological metagenomes</taxon>
    </lineage>
</organism>
<dbReference type="PIRSF" id="PIRSF006118">
    <property type="entry name" value="KDO8-P_Ptase"/>
    <property type="match status" value="1"/>
</dbReference>
<keyword evidence="6" id="KW-0460">Magnesium</keyword>
<evidence type="ECO:0000256" key="5">
    <source>
        <dbReference type="ARBA" id="ARBA00022801"/>
    </source>
</evidence>